<evidence type="ECO:0000313" key="3">
    <source>
        <dbReference type="Proteomes" id="UP000230340"/>
    </source>
</evidence>
<accession>A0A2H0XDK3</accession>
<organism evidence="2 3">
    <name type="scientific">candidate division WWE3 bacterium CG08_land_8_20_14_0_20_40_13</name>
    <dbReference type="NCBI Taxonomy" id="1975084"/>
    <lineage>
        <taxon>Bacteria</taxon>
        <taxon>Katanobacteria</taxon>
    </lineage>
</organism>
<dbReference type="GO" id="GO:0005524">
    <property type="term" value="F:ATP binding"/>
    <property type="evidence" value="ECO:0007669"/>
    <property type="project" value="InterPro"/>
</dbReference>
<dbReference type="InterPro" id="IPR003959">
    <property type="entry name" value="ATPase_AAA_core"/>
</dbReference>
<proteinExistence type="predicted"/>
<feature type="domain" description="AAA+ ATPase" evidence="1">
    <location>
        <begin position="117"/>
        <end position="267"/>
    </location>
</feature>
<dbReference type="AlphaFoldDB" id="A0A2H0XDK3"/>
<comment type="caution">
    <text evidence="2">The sequence shown here is derived from an EMBL/GenBank/DDBJ whole genome shotgun (WGS) entry which is preliminary data.</text>
</comment>
<dbReference type="InterPro" id="IPR003593">
    <property type="entry name" value="AAA+_ATPase"/>
</dbReference>
<reference evidence="3" key="1">
    <citation type="submission" date="2017-09" db="EMBL/GenBank/DDBJ databases">
        <title>Depth-based differentiation of microbial function through sediment-hosted aquifers and enrichment of novel symbionts in the deep terrestrial subsurface.</title>
        <authorList>
            <person name="Probst A.J."/>
            <person name="Ladd B."/>
            <person name="Jarett J.K."/>
            <person name="Geller-Mcgrath D.E."/>
            <person name="Sieber C.M.K."/>
            <person name="Emerson J.B."/>
            <person name="Anantharaman K."/>
            <person name="Thomas B.C."/>
            <person name="Malmstrom R."/>
            <person name="Stieglmeier M."/>
            <person name="Klingl A."/>
            <person name="Woyke T."/>
            <person name="Ryan C.M."/>
            <person name="Banfield J.F."/>
        </authorList>
    </citation>
    <scope>NUCLEOTIDE SEQUENCE [LARGE SCALE GENOMIC DNA]</scope>
</reference>
<dbReference type="PANTHER" id="PTHR43718">
    <property type="entry name" value="LON PROTEASE"/>
    <property type="match status" value="1"/>
</dbReference>
<dbReference type="GO" id="GO:0004252">
    <property type="term" value="F:serine-type endopeptidase activity"/>
    <property type="evidence" value="ECO:0007669"/>
    <property type="project" value="InterPro"/>
</dbReference>
<dbReference type="EMBL" id="PEYT01000021">
    <property type="protein sequence ID" value="PIS23020.1"/>
    <property type="molecule type" value="Genomic_DNA"/>
</dbReference>
<dbReference type="GO" id="GO:0006515">
    <property type="term" value="P:protein quality control for misfolded or incompletely synthesized proteins"/>
    <property type="evidence" value="ECO:0007669"/>
    <property type="project" value="TreeGrafter"/>
</dbReference>
<dbReference type="InterPro" id="IPR027065">
    <property type="entry name" value="Lon_Prtase"/>
</dbReference>
<dbReference type="Pfam" id="PF00004">
    <property type="entry name" value="AAA"/>
    <property type="match status" value="1"/>
</dbReference>
<dbReference type="Proteomes" id="UP000230340">
    <property type="component" value="Unassembled WGS sequence"/>
</dbReference>
<sequence length="354" mass="40065">MPKEEYLFRELVSLKERVSTAKTPEELKSRVEQMLERLNRMANLGSYSSEYEILSRYIDWITQIPWQVATNDNLDLPNAKMVLDKNHYGLEGVKERVMEYLAVRNLLTQRGKISEEHSPILCLVGLQGTGKTTMAESIAEALGRKFIRISLGALGSTLELRGRNSSDPGSEPGQIVKALARTKSFNPLVLLDEMDKVSGEKGLRSDFMAVLLEILDPEQNTKFRDHYIDYPLDLSQVMFIVSANNTGSFSAALMDRLEVISMPSYTDIEKEGIARDFLLPRVRRECGLSAEELVIEESLWPYIIRPLGFDSGIRSLKRILEGIARKTAKAIVEEKVKKVIITKENLKTYISGYI</sequence>
<dbReference type="GO" id="GO:0004176">
    <property type="term" value="F:ATP-dependent peptidase activity"/>
    <property type="evidence" value="ECO:0007669"/>
    <property type="project" value="InterPro"/>
</dbReference>
<dbReference type="InterPro" id="IPR027417">
    <property type="entry name" value="P-loop_NTPase"/>
</dbReference>
<protein>
    <recommendedName>
        <fullName evidence="1">AAA+ ATPase domain-containing protein</fullName>
    </recommendedName>
</protein>
<dbReference type="InterPro" id="IPR054594">
    <property type="entry name" value="Lon_lid"/>
</dbReference>
<dbReference type="Gene3D" id="1.20.5.5270">
    <property type="match status" value="1"/>
</dbReference>
<dbReference type="PANTHER" id="PTHR43718:SF2">
    <property type="entry name" value="LON PROTEASE HOMOLOG, MITOCHONDRIAL"/>
    <property type="match status" value="1"/>
</dbReference>
<dbReference type="Pfam" id="PF22667">
    <property type="entry name" value="Lon_lid"/>
    <property type="match status" value="1"/>
</dbReference>
<name>A0A2H0XDK3_UNCKA</name>
<dbReference type="SMART" id="SM00382">
    <property type="entry name" value="AAA"/>
    <property type="match status" value="1"/>
</dbReference>
<evidence type="ECO:0000259" key="1">
    <source>
        <dbReference type="SMART" id="SM00382"/>
    </source>
</evidence>
<gene>
    <name evidence="2" type="ORF">COT49_02345</name>
</gene>
<evidence type="ECO:0000313" key="2">
    <source>
        <dbReference type="EMBL" id="PIS23020.1"/>
    </source>
</evidence>
<dbReference type="GO" id="GO:0016887">
    <property type="term" value="F:ATP hydrolysis activity"/>
    <property type="evidence" value="ECO:0007669"/>
    <property type="project" value="InterPro"/>
</dbReference>
<dbReference type="Gene3D" id="1.10.8.60">
    <property type="match status" value="1"/>
</dbReference>
<dbReference type="Gene3D" id="3.40.50.300">
    <property type="entry name" value="P-loop containing nucleotide triphosphate hydrolases"/>
    <property type="match status" value="1"/>
</dbReference>
<dbReference type="SUPFAM" id="SSF52540">
    <property type="entry name" value="P-loop containing nucleoside triphosphate hydrolases"/>
    <property type="match status" value="1"/>
</dbReference>